<dbReference type="AlphaFoldDB" id="A0ABD1ZI75"/>
<feature type="compositionally biased region" description="Basic and acidic residues" evidence="2">
    <location>
        <begin position="406"/>
        <end position="423"/>
    </location>
</feature>
<dbReference type="Proteomes" id="UP001605036">
    <property type="component" value="Unassembled WGS sequence"/>
</dbReference>
<evidence type="ECO:0000256" key="2">
    <source>
        <dbReference type="SAM" id="MobiDB-lite"/>
    </source>
</evidence>
<comment type="caution">
    <text evidence="3">The sequence shown here is derived from an EMBL/GenBank/DDBJ whole genome shotgun (WGS) entry which is preliminary data.</text>
</comment>
<feature type="coiled-coil region" evidence="1">
    <location>
        <begin position="143"/>
        <end position="198"/>
    </location>
</feature>
<keyword evidence="1" id="KW-0175">Coiled coil</keyword>
<protein>
    <submittedName>
        <fullName evidence="3">Uncharacterized protein</fullName>
    </submittedName>
</protein>
<dbReference type="EMBL" id="JBHFFA010000001">
    <property type="protein sequence ID" value="KAL2651025.1"/>
    <property type="molecule type" value="Genomic_DNA"/>
</dbReference>
<proteinExistence type="predicted"/>
<evidence type="ECO:0000256" key="1">
    <source>
        <dbReference type="SAM" id="Coils"/>
    </source>
</evidence>
<feature type="compositionally biased region" description="Basic and acidic residues" evidence="2">
    <location>
        <begin position="202"/>
        <end position="224"/>
    </location>
</feature>
<feature type="coiled-coil region" evidence="1">
    <location>
        <begin position="231"/>
        <end position="258"/>
    </location>
</feature>
<name>A0ABD1ZI75_9MARC</name>
<evidence type="ECO:0000313" key="4">
    <source>
        <dbReference type="Proteomes" id="UP001605036"/>
    </source>
</evidence>
<feature type="region of interest" description="Disordered" evidence="2">
    <location>
        <begin position="198"/>
        <end position="224"/>
    </location>
</feature>
<organism evidence="3 4">
    <name type="scientific">Riccia fluitans</name>
    <dbReference type="NCBI Taxonomy" id="41844"/>
    <lineage>
        <taxon>Eukaryota</taxon>
        <taxon>Viridiplantae</taxon>
        <taxon>Streptophyta</taxon>
        <taxon>Embryophyta</taxon>
        <taxon>Marchantiophyta</taxon>
        <taxon>Marchantiopsida</taxon>
        <taxon>Marchantiidae</taxon>
        <taxon>Marchantiales</taxon>
        <taxon>Ricciaceae</taxon>
        <taxon>Riccia</taxon>
    </lineage>
</organism>
<reference evidence="3 4" key="1">
    <citation type="submission" date="2024-09" db="EMBL/GenBank/DDBJ databases">
        <title>Chromosome-scale assembly of Riccia fluitans.</title>
        <authorList>
            <person name="Paukszto L."/>
            <person name="Sawicki J."/>
            <person name="Karawczyk K."/>
            <person name="Piernik-Szablinska J."/>
            <person name="Szczecinska M."/>
            <person name="Mazdziarz M."/>
        </authorList>
    </citation>
    <scope>NUCLEOTIDE SEQUENCE [LARGE SCALE GENOMIC DNA]</scope>
    <source>
        <strain evidence="3">Rf_01</strain>
        <tissue evidence="3">Aerial parts of the thallus</tissue>
    </source>
</reference>
<evidence type="ECO:0000313" key="3">
    <source>
        <dbReference type="EMBL" id="KAL2651025.1"/>
    </source>
</evidence>
<feature type="region of interest" description="Disordered" evidence="2">
    <location>
        <begin position="406"/>
        <end position="428"/>
    </location>
</feature>
<gene>
    <name evidence="3" type="ORF">R1flu_019153</name>
</gene>
<accession>A0ABD1ZI75</accession>
<keyword evidence="4" id="KW-1185">Reference proteome</keyword>
<sequence length="521" mass="59770">MEKCDSCFHIFPCFHHGETFSLKSTCKLTITNCCCSLKASICYNRTRATSVMSSMMANSKRNSRSGGVIAQIEANTSDAIKCLQDENSVVLSGPPFPQTTEAKKKVAVKRALNRLGRVINDLSTIETYTADLQEERLNVRKKLQVSETAYKELEESTSNMRDELETCQAKLKETTTRLQDGEDRIKLLSKELETAKLSAEVGSKDRPKTSTQERVRSKDGDKGPKVQMDEYLLLVTREENLRAENEKLKKEHMAAVKEKKTRDNNLRNASHANVERYKEVIAKVTADNMVFLMKLKQSEAALTATQSRVQDLQREVEMTRGQWLEEASAEVQGIILDSLRKAEDCESKLRELEAQRDVHVDEWEAKLKTANEKLDKVMASRDWHEKKLVEFSEKYKILEEEKLKLQQKSENDSRHRQHAESESRSLINSLRETKEKLASVNSELAAALKEIEDKKQQLFEKDLEIKELVVQLGRANNQLETQLKVNGVLMKKKEAVEWELMEAQAQRDKLQECVHDQRVQY</sequence>